<gene>
    <name evidence="3" type="ORF">ACFQ1S_29120</name>
</gene>
<keyword evidence="2" id="KW-0812">Transmembrane</keyword>
<keyword evidence="2" id="KW-1133">Transmembrane helix</keyword>
<proteinExistence type="predicted"/>
<feature type="non-terminal residue" evidence="3">
    <location>
        <position position="92"/>
    </location>
</feature>
<name>A0ABW3MGX8_9PSEU</name>
<sequence length="92" mass="9675">MTGERPRGSSIWRLLAAFVLVALSSVALLTIAALVGTDRGLTSSEAADRQQAATRKLANWPNASRTTTWSEATESNAQCPPTEAKASTSADI</sequence>
<evidence type="ECO:0008006" key="5">
    <source>
        <dbReference type="Google" id="ProtNLM"/>
    </source>
</evidence>
<organism evidence="3 4">
    <name type="scientific">Kibdelosporangium lantanae</name>
    <dbReference type="NCBI Taxonomy" id="1497396"/>
    <lineage>
        <taxon>Bacteria</taxon>
        <taxon>Bacillati</taxon>
        <taxon>Actinomycetota</taxon>
        <taxon>Actinomycetes</taxon>
        <taxon>Pseudonocardiales</taxon>
        <taxon>Pseudonocardiaceae</taxon>
        <taxon>Kibdelosporangium</taxon>
    </lineage>
</organism>
<feature type="compositionally biased region" description="Polar residues" evidence="1">
    <location>
        <begin position="61"/>
        <end position="92"/>
    </location>
</feature>
<evidence type="ECO:0000256" key="1">
    <source>
        <dbReference type="SAM" id="MobiDB-lite"/>
    </source>
</evidence>
<reference evidence="4" key="1">
    <citation type="journal article" date="2019" name="Int. J. Syst. Evol. Microbiol.">
        <title>The Global Catalogue of Microorganisms (GCM) 10K type strain sequencing project: providing services to taxonomists for standard genome sequencing and annotation.</title>
        <authorList>
            <consortium name="The Broad Institute Genomics Platform"/>
            <consortium name="The Broad Institute Genome Sequencing Center for Infectious Disease"/>
            <person name="Wu L."/>
            <person name="Ma J."/>
        </authorList>
    </citation>
    <scope>NUCLEOTIDE SEQUENCE [LARGE SCALE GENOMIC DNA]</scope>
    <source>
        <strain evidence="4">JCM 31486</strain>
    </source>
</reference>
<accession>A0ABW3MGX8</accession>
<evidence type="ECO:0000313" key="3">
    <source>
        <dbReference type="EMBL" id="MFD1049312.1"/>
    </source>
</evidence>
<evidence type="ECO:0000313" key="4">
    <source>
        <dbReference type="Proteomes" id="UP001597045"/>
    </source>
</evidence>
<keyword evidence="2" id="KW-0472">Membrane</keyword>
<dbReference type="EMBL" id="JBHTIS010002101">
    <property type="protein sequence ID" value="MFD1049312.1"/>
    <property type="molecule type" value="Genomic_DNA"/>
</dbReference>
<evidence type="ECO:0000256" key="2">
    <source>
        <dbReference type="SAM" id="Phobius"/>
    </source>
</evidence>
<feature type="transmembrane region" description="Helical" evidence="2">
    <location>
        <begin position="12"/>
        <end position="35"/>
    </location>
</feature>
<protein>
    <recommendedName>
        <fullName evidence="5">Secreted protein</fullName>
    </recommendedName>
</protein>
<comment type="caution">
    <text evidence="3">The sequence shown here is derived from an EMBL/GenBank/DDBJ whole genome shotgun (WGS) entry which is preliminary data.</text>
</comment>
<feature type="region of interest" description="Disordered" evidence="1">
    <location>
        <begin position="41"/>
        <end position="92"/>
    </location>
</feature>
<dbReference type="Proteomes" id="UP001597045">
    <property type="component" value="Unassembled WGS sequence"/>
</dbReference>
<keyword evidence="4" id="KW-1185">Reference proteome</keyword>